<evidence type="ECO:0000256" key="7">
    <source>
        <dbReference type="SAM" id="Phobius"/>
    </source>
</evidence>
<dbReference type="HAMAP" id="MF_00161">
    <property type="entry name" value="LspA"/>
    <property type="match status" value="1"/>
</dbReference>
<keyword evidence="2" id="KW-0645">Protease</keyword>
<proteinExistence type="inferred from homology"/>
<dbReference type="PANTHER" id="PTHR33695:SF1">
    <property type="entry name" value="LIPOPROTEIN SIGNAL PEPTIDASE"/>
    <property type="match status" value="1"/>
</dbReference>
<keyword evidence="4" id="KW-0378">Hydrolase</keyword>
<keyword evidence="1" id="KW-1003">Cell membrane</keyword>
<organism evidence="8">
    <name type="scientific">freshwater metagenome</name>
    <dbReference type="NCBI Taxonomy" id="449393"/>
    <lineage>
        <taxon>unclassified sequences</taxon>
        <taxon>metagenomes</taxon>
        <taxon>ecological metagenomes</taxon>
    </lineage>
</organism>
<protein>
    <submittedName>
        <fullName evidence="8">Unannotated protein</fullName>
    </submittedName>
</protein>
<evidence type="ECO:0000256" key="1">
    <source>
        <dbReference type="ARBA" id="ARBA00022475"/>
    </source>
</evidence>
<dbReference type="AlphaFoldDB" id="A0A6J6CAY4"/>
<feature type="transmembrane region" description="Helical" evidence="7">
    <location>
        <begin position="94"/>
        <end position="114"/>
    </location>
</feature>
<feature type="transmembrane region" description="Helical" evidence="7">
    <location>
        <begin position="12"/>
        <end position="28"/>
    </location>
</feature>
<evidence type="ECO:0000256" key="2">
    <source>
        <dbReference type="ARBA" id="ARBA00022670"/>
    </source>
</evidence>
<feature type="transmembrane region" description="Helical" evidence="7">
    <location>
        <begin position="134"/>
        <end position="157"/>
    </location>
</feature>
<gene>
    <name evidence="8" type="ORF">UFOPK1561_00082</name>
</gene>
<keyword evidence="5 7" id="KW-1133">Transmembrane helix</keyword>
<dbReference type="GO" id="GO:0016020">
    <property type="term" value="C:membrane"/>
    <property type="evidence" value="ECO:0007669"/>
    <property type="project" value="InterPro"/>
</dbReference>
<reference evidence="8" key="1">
    <citation type="submission" date="2020-05" db="EMBL/GenBank/DDBJ databases">
        <authorList>
            <person name="Chiriac C."/>
            <person name="Salcher M."/>
            <person name="Ghai R."/>
            <person name="Kavagutti S V."/>
        </authorList>
    </citation>
    <scope>NUCLEOTIDE SEQUENCE</scope>
</reference>
<feature type="transmembrane region" description="Helical" evidence="7">
    <location>
        <begin position="69"/>
        <end position="87"/>
    </location>
</feature>
<name>A0A6J6CAY4_9ZZZZ</name>
<dbReference type="NCBIfam" id="TIGR00077">
    <property type="entry name" value="lspA"/>
    <property type="match status" value="1"/>
</dbReference>
<evidence type="ECO:0000313" key="8">
    <source>
        <dbReference type="EMBL" id="CAB4548297.1"/>
    </source>
</evidence>
<accession>A0A6J6CAY4</accession>
<sequence length="169" mass="18423">MPARNSLTTRQLLFIGIGLGILAVDQFLKEFFLQTLKPGQPIDFLGSIIRFTLVFNDGAAFSLGSGQTWIFTVISSLAAVALVGYSLRSKSISWSIMGGFLLGGILGNLIDRLFRPPSFGVGHVIDYIQIPFNFPIFNIADMAIVTICSLSVIRIMLGHEIGKETPKKS</sequence>
<dbReference type="PANTHER" id="PTHR33695">
    <property type="entry name" value="LIPOPROTEIN SIGNAL PEPTIDASE"/>
    <property type="match status" value="1"/>
</dbReference>
<dbReference type="InterPro" id="IPR001872">
    <property type="entry name" value="Peptidase_A8"/>
</dbReference>
<dbReference type="PRINTS" id="PR00781">
    <property type="entry name" value="LIPOSIGPTASE"/>
</dbReference>
<evidence type="ECO:0000256" key="5">
    <source>
        <dbReference type="ARBA" id="ARBA00022989"/>
    </source>
</evidence>
<keyword evidence="6 7" id="KW-0472">Membrane</keyword>
<dbReference type="EMBL" id="CAEZSZ010000004">
    <property type="protein sequence ID" value="CAB4548297.1"/>
    <property type="molecule type" value="Genomic_DNA"/>
</dbReference>
<dbReference type="GO" id="GO:0004190">
    <property type="term" value="F:aspartic-type endopeptidase activity"/>
    <property type="evidence" value="ECO:0007669"/>
    <property type="project" value="InterPro"/>
</dbReference>
<evidence type="ECO:0000256" key="3">
    <source>
        <dbReference type="ARBA" id="ARBA00022692"/>
    </source>
</evidence>
<keyword evidence="3 7" id="KW-0812">Transmembrane</keyword>
<evidence type="ECO:0000256" key="4">
    <source>
        <dbReference type="ARBA" id="ARBA00022801"/>
    </source>
</evidence>
<dbReference type="Pfam" id="PF01252">
    <property type="entry name" value="Peptidase_A8"/>
    <property type="match status" value="1"/>
</dbReference>
<dbReference type="GO" id="GO:0006508">
    <property type="term" value="P:proteolysis"/>
    <property type="evidence" value="ECO:0007669"/>
    <property type="project" value="UniProtKB-KW"/>
</dbReference>
<evidence type="ECO:0000256" key="6">
    <source>
        <dbReference type="ARBA" id="ARBA00023136"/>
    </source>
</evidence>